<protein>
    <submittedName>
        <fullName evidence="2">Uncharacterized protein</fullName>
    </submittedName>
</protein>
<evidence type="ECO:0000313" key="3">
    <source>
        <dbReference type="Proteomes" id="UP000830167"/>
    </source>
</evidence>
<keyword evidence="1" id="KW-1133">Transmembrane helix</keyword>
<name>A0ABY4CJV6_9BACL</name>
<keyword evidence="3" id="KW-1185">Reference proteome</keyword>
<proteinExistence type="predicted"/>
<dbReference type="Proteomes" id="UP000830167">
    <property type="component" value="Chromosome"/>
</dbReference>
<keyword evidence="1" id="KW-0812">Transmembrane</keyword>
<sequence length="164" mass="18602">MLHFSLLKANGISKGEAVLSQIFGLLKDYWVLVAICLILLFVLRIFFRAIFRIAVIAAIVCFVLVFFFHVPPAKITQWGKQVSSTVDDSLKQSIQAAIQKEWKEAKYTFHPDGSYEIQTTHLKIIGKKGDPTATVYFNGHKVEININDLGEQVKRDIEQQQLGH</sequence>
<organism evidence="2 3">
    <name type="scientific">Fodinisporobacter ferrooxydans</name>
    <dbReference type="NCBI Taxonomy" id="2901836"/>
    <lineage>
        <taxon>Bacteria</taxon>
        <taxon>Bacillati</taxon>
        <taxon>Bacillota</taxon>
        <taxon>Bacilli</taxon>
        <taxon>Bacillales</taxon>
        <taxon>Alicyclobacillaceae</taxon>
        <taxon>Fodinisporobacter</taxon>
    </lineage>
</organism>
<feature type="transmembrane region" description="Helical" evidence="1">
    <location>
        <begin position="53"/>
        <end position="70"/>
    </location>
</feature>
<reference evidence="2" key="1">
    <citation type="submission" date="2021-12" db="EMBL/GenBank/DDBJ databases">
        <title>Alicyclobacillaceae gen. nov., sp. nov., isolated from chalcocite enrichment system.</title>
        <authorList>
            <person name="Jiang Z."/>
        </authorList>
    </citation>
    <scope>NUCLEOTIDE SEQUENCE</scope>
    <source>
        <strain evidence="2">MYW30-H2</strain>
    </source>
</reference>
<gene>
    <name evidence="2" type="ORF">LSG31_16345</name>
</gene>
<evidence type="ECO:0000256" key="1">
    <source>
        <dbReference type="SAM" id="Phobius"/>
    </source>
</evidence>
<feature type="transmembrane region" description="Helical" evidence="1">
    <location>
        <begin position="29"/>
        <end position="46"/>
    </location>
</feature>
<accession>A0ABY4CJV6</accession>
<evidence type="ECO:0000313" key="2">
    <source>
        <dbReference type="EMBL" id="UOF89448.1"/>
    </source>
</evidence>
<dbReference type="RefSeq" id="WP_347436136.1">
    <property type="nucleotide sequence ID" value="NZ_CP089291.1"/>
</dbReference>
<keyword evidence="1" id="KW-0472">Membrane</keyword>
<dbReference type="EMBL" id="CP089291">
    <property type="protein sequence ID" value="UOF89448.1"/>
    <property type="molecule type" value="Genomic_DNA"/>
</dbReference>